<comment type="function">
    <text evidence="7">Involved in protein precursor import into chloroplasts.</text>
</comment>
<feature type="transmembrane region" description="Helical" evidence="7">
    <location>
        <begin position="197"/>
        <end position="215"/>
    </location>
</feature>
<keyword evidence="5 7" id="KW-1133">Transmembrane helix</keyword>
<feature type="transmembrane region" description="Helical" evidence="7">
    <location>
        <begin position="166"/>
        <end position="185"/>
    </location>
</feature>
<protein>
    <recommendedName>
        <fullName evidence="7">Protein TIC 20</fullName>
    </recommendedName>
</protein>
<comment type="caution">
    <text evidence="7">Lacks conserved residue(s) required for the propagation of feature annotation.</text>
</comment>
<gene>
    <name evidence="9" type="ORF">Rsub_03115</name>
</gene>
<dbReference type="Proteomes" id="UP000247498">
    <property type="component" value="Unassembled WGS sequence"/>
</dbReference>
<comment type="subcellular location">
    <subcellularLocation>
        <location evidence="1">Plastid</location>
        <location evidence="1">Chloroplast inner membrane</location>
        <topology evidence="1">Multi-pass membrane protein</topology>
    </subcellularLocation>
    <subcellularLocation>
        <location evidence="7">Plastid</location>
        <location evidence="7">Chloroplast membrane</location>
        <topology evidence="7">Multi-pass membrane protein</topology>
    </subcellularLocation>
</comment>
<evidence type="ECO:0000313" key="9">
    <source>
        <dbReference type="EMBL" id="GBF90544.1"/>
    </source>
</evidence>
<evidence type="ECO:0000256" key="8">
    <source>
        <dbReference type="SAM" id="MobiDB-lite"/>
    </source>
</evidence>
<feature type="transmembrane region" description="Helical" evidence="7">
    <location>
        <begin position="235"/>
        <end position="257"/>
    </location>
</feature>
<feature type="region of interest" description="Disordered" evidence="8">
    <location>
        <begin position="74"/>
        <end position="112"/>
    </location>
</feature>
<keyword evidence="3 7" id="KW-0812">Transmembrane</keyword>
<evidence type="ECO:0000256" key="1">
    <source>
        <dbReference type="ARBA" id="ARBA00004478"/>
    </source>
</evidence>
<dbReference type="EMBL" id="BDRX01000018">
    <property type="protein sequence ID" value="GBF90544.1"/>
    <property type="molecule type" value="Genomic_DNA"/>
</dbReference>
<evidence type="ECO:0000256" key="4">
    <source>
        <dbReference type="ARBA" id="ARBA00022780"/>
    </source>
</evidence>
<evidence type="ECO:0000313" key="10">
    <source>
        <dbReference type="Proteomes" id="UP000247498"/>
    </source>
</evidence>
<name>A0A2V0NSE2_9CHLO</name>
<evidence type="ECO:0000256" key="6">
    <source>
        <dbReference type="ARBA" id="ARBA00023136"/>
    </source>
</evidence>
<accession>A0A2V0NSE2</accession>
<dbReference type="GO" id="GO:0009706">
    <property type="term" value="C:chloroplast inner membrane"/>
    <property type="evidence" value="ECO:0007669"/>
    <property type="project" value="UniProtKB-SubCell"/>
</dbReference>
<comment type="similarity">
    <text evidence="2 7">Belongs to the Tic20 family.</text>
</comment>
<dbReference type="PANTHER" id="PTHR33510:SF9">
    <property type="entry name" value="HIT-TYPE ZINC FINGER FAMILY PROTEIN-RELATED"/>
    <property type="match status" value="1"/>
</dbReference>
<keyword evidence="10" id="KW-1185">Reference proteome</keyword>
<keyword evidence="7" id="KW-0150">Chloroplast</keyword>
<dbReference type="AlphaFoldDB" id="A0A2V0NSE2"/>
<feature type="compositionally biased region" description="Low complexity" evidence="8">
    <location>
        <begin position="82"/>
        <end position="93"/>
    </location>
</feature>
<evidence type="ECO:0000256" key="2">
    <source>
        <dbReference type="ARBA" id="ARBA00009596"/>
    </source>
</evidence>
<keyword evidence="4" id="KW-1001">Plastid inner membrane</keyword>
<reference evidence="9 10" key="1">
    <citation type="journal article" date="2018" name="Sci. Rep.">
        <title>Raphidocelis subcapitata (=Pseudokirchneriella subcapitata) provides an insight into genome evolution and environmental adaptations in the Sphaeropleales.</title>
        <authorList>
            <person name="Suzuki S."/>
            <person name="Yamaguchi H."/>
            <person name="Nakajima N."/>
            <person name="Kawachi M."/>
        </authorList>
    </citation>
    <scope>NUCLEOTIDE SEQUENCE [LARGE SCALE GENOMIC DNA]</scope>
    <source>
        <strain evidence="9 10">NIES-35</strain>
    </source>
</reference>
<proteinExistence type="inferred from homology"/>
<evidence type="ECO:0000256" key="3">
    <source>
        <dbReference type="ARBA" id="ARBA00022692"/>
    </source>
</evidence>
<dbReference type="PANTHER" id="PTHR33510">
    <property type="entry name" value="PROTEIN TIC 20-II, CHLOROPLASTIC"/>
    <property type="match status" value="1"/>
</dbReference>
<dbReference type="InParanoid" id="A0A2V0NSE2"/>
<dbReference type="Pfam" id="PF16166">
    <property type="entry name" value="TIC20"/>
    <property type="match status" value="1"/>
</dbReference>
<sequence length="278" mass="32384">MQAASQAAAGCRPLGLANQQRLPGRPFLATRLGKQQQQRGLRPASVFGGRSQQHGLASLSHVATLPHAQQLLQRRQDDGPRQQHPQQQRPRGLVAARAKKDDEEDEEKKDWKFGRNEGPMPWQWKLCCAILYMLPWVDVTEKTVYFIERFPAFTWTEFFTEPFEHWFYIHEWAPLIIFFGTYLGIVRNKKIPHVARYHIMMGIMLDIVAMILIVVEENLPFGVLWTPWSDLLYALMFWFVFLLVIYCLFFCFMGWYCEIPLISEGVYIQIEQAESMGA</sequence>
<evidence type="ECO:0000256" key="5">
    <source>
        <dbReference type="ARBA" id="ARBA00022989"/>
    </source>
</evidence>
<dbReference type="FunCoup" id="A0A2V0NSE2">
    <property type="interactions" value="382"/>
</dbReference>
<organism evidence="9 10">
    <name type="scientific">Raphidocelis subcapitata</name>
    <dbReference type="NCBI Taxonomy" id="307507"/>
    <lineage>
        <taxon>Eukaryota</taxon>
        <taxon>Viridiplantae</taxon>
        <taxon>Chlorophyta</taxon>
        <taxon>core chlorophytes</taxon>
        <taxon>Chlorophyceae</taxon>
        <taxon>CS clade</taxon>
        <taxon>Sphaeropleales</taxon>
        <taxon>Selenastraceae</taxon>
        <taxon>Raphidocelis</taxon>
    </lineage>
</organism>
<evidence type="ECO:0000256" key="7">
    <source>
        <dbReference type="RuleBase" id="RU367003"/>
    </source>
</evidence>
<comment type="caution">
    <text evidence="9">The sequence shown here is derived from an EMBL/GenBank/DDBJ whole genome shotgun (WGS) entry which is preliminary data.</text>
</comment>
<dbReference type="OrthoDB" id="602284at2759"/>
<keyword evidence="7" id="KW-0934">Plastid</keyword>
<dbReference type="InterPro" id="IPR005691">
    <property type="entry name" value="Tic20"/>
</dbReference>
<dbReference type="STRING" id="307507.A0A2V0NSE2"/>
<keyword evidence="6 7" id="KW-0472">Membrane</keyword>